<dbReference type="PIRSF" id="PIRSF002854">
    <property type="entry name" value="MetQ"/>
    <property type="match status" value="1"/>
</dbReference>
<organism evidence="9 10">
    <name type="scientific">Fredinandcohnia quinoae</name>
    <dbReference type="NCBI Taxonomy" id="2918902"/>
    <lineage>
        <taxon>Bacteria</taxon>
        <taxon>Bacillati</taxon>
        <taxon>Bacillota</taxon>
        <taxon>Bacilli</taxon>
        <taxon>Bacillales</taxon>
        <taxon>Bacillaceae</taxon>
        <taxon>Fredinandcohnia</taxon>
    </lineage>
</organism>
<dbReference type="PROSITE" id="PS51257">
    <property type="entry name" value="PROKAR_LIPOPROTEIN"/>
    <property type="match status" value="1"/>
</dbReference>
<feature type="chain" id="PRO_5043419815" description="Lipoprotein" evidence="8">
    <location>
        <begin position="22"/>
        <end position="283"/>
    </location>
</feature>
<comment type="caution">
    <text evidence="9">The sequence shown here is derived from an EMBL/GenBank/DDBJ whole genome shotgun (WGS) entry which is preliminary data.</text>
</comment>
<keyword evidence="10" id="KW-1185">Reference proteome</keyword>
<keyword evidence="4" id="KW-0564">Palmitate</keyword>
<dbReference type="CDD" id="cd13597">
    <property type="entry name" value="PBP2_lipoprotein_Tp32"/>
    <property type="match status" value="1"/>
</dbReference>
<dbReference type="PANTHER" id="PTHR30429:SF0">
    <property type="entry name" value="METHIONINE-BINDING LIPOPROTEIN METQ"/>
    <property type="match status" value="1"/>
</dbReference>
<dbReference type="InterPro" id="IPR004872">
    <property type="entry name" value="Lipoprotein_NlpA"/>
</dbReference>
<evidence type="ECO:0000256" key="6">
    <source>
        <dbReference type="PIRNR" id="PIRNR002854"/>
    </source>
</evidence>
<sequence>MKKFLQTIILLALVFSLAACGASKDEGAADKSKNGEGEAVTIKIGATPVPHVEILEEAKPLLKEKGFDLEIEEFTDYALPNMALNEGELDANFFQHIPYLNKEIDEKGYDLVNAGGIHIEPIGLYTKKYKSIDELPKGATVIMSNSVADHGRVLAMLEKEGLIKIKEGIEKVSATTDDIVENEKDLQFQTDLDAALLTKIYEGEEGDLVAINGNYALDAGLNPSKDALIIESPENNPYVNVIAVPKGEENSEAIKALLEVLHSDEITKFIEEKYNGSVIPANE</sequence>
<evidence type="ECO:0000256" key="7">
    <source>
        <dbReference type="PIRSR" id="PIRSR002854-1"/>
    </source>
</evidence>
<evidence type="ECO:0000256" key="3">
    <source>
        <dbReference type="ARBA" id="ARBA00023136"/>
    </source>
</evidence>
<evidence type="ECO:0000256" key="4">
    <source>
        <dbReference type="ARBA" id="ARBA00023139"/>
    </source>
</evidence>
<dbReference type="RefSeq" id="WP_240255172.1">
    <property type="nucleotide sequence ID" value="NZ_JAKTTI010000012.1"/>
</dbReference>
<evidence type="ECO:0000256" key="5">
    <source>
        <dbReference type="ARBA" id="ARBA00023288"/>
    </source>
</evidence>
<dbReference type="Proteomes" id="UP001431131">
    <property type="component" value="Unassembled WGS sequence"/>
</dbReference>
<accession>A0AAW5E9Z8</accession>
<comment type="subcellular location">
    <subcellularLocation>
        <location evidence="1">Membrane</location>
        <topology evidence="1">Lipid-anchor</topology>
    </subcellularLocation>
</comment>
<keyword evidence="5 6" id="KW-0449">Lipoprotein</keyword>
<dbReference type="GO" id="GO:0016020">
    <property type="term" value="C:membrane"/>
    <property type="evidence" value="ECO:0007669"/>
    <property type="project" value="UniProtKB-SubCell"/>
</dbReference>
<reference evidence="9" key="1">
    <citation type="submission" date="2022-02" db="EMBL/GenBank/DDBJ databases">
        <title>Fredinandcohnia quinoae sp. nov. isolated from Chenopodium quinoa seeds.</title>
        <authorList>
            <person name="Saati-Santamaria Z."/>
            <person name="Flores-Felix J.D."/>
            <person name="Igual J.M."/>
            <person name="Velazquez E."/>
            <person name="Garcia-Fraile P."/>
            <person name="Martinez-Molina E."/>
        </authorList>
    </citation>
    <scope>NUCLEOTIDE SEQUENCE</scope>
    <source>
        <strain evidence="9">SECRCQ15</strain>
    </source>
</reference>
<protein>
    <recommendedName>
        <fullName evidence="6">Lipoprotein</fullName>
    </recommendedName>
</protein>
<evidence type="ECO:0000313" key="9">
    <source>
        <dbReference type="EMBL" id="MCH1625569.1"/>
    </source>
</evidence>
<dbReference type="PANTHER" id="PTHR30429">
    <property type="entry name" value="D-METHIONINE-BINDING LIPOPROTEIN METQ"/>
    <property type="match status" value="1"/>
</dbReference>
<keyword evidence="2 8" id="KW-0732">Signal</keyword>
<dbReference type="Pfam" id="PF03180">
    <property type="entry name" value="Lipoprotein_9"/>
    <property type="match status" value="1"/>
</dbReference>
<feature type="signal peptide" evidence="8">
    <location>
        <begin position="1"/>
        <end position="21"/>
    </location>
</feature>
<gene>
    <name evidence="9" type="ORF">MJG50_09530</name>
</gene>
<dbReference type="SUPFAM" id="SSF53850">
    <property type="entry name" value="Periplasmic binding protein-like II"/>
    <property type="match status" value="1"/>
</dbReference>
<evidence type="ECO:0000256" key="8">
    <source>
        <dbReference type="SAM" id="SignalP"/>
    </source>
</evidence>
<dbReference type="AlphaFoldDB" id="A0AAW5E9Z8"/>
<evidence type="ECO:0000256" key="1">
    <source>
        <dbReference type="ARBA" id="ARBA00004635"/>
    </source>
</evidence>
<evidence type="ECO:0000256" key="2">
    <source>
        <dbReference type="ARBA" id="ARBA00022729"/>
    </source>
</evidence>
<dbReference type="EMBL" id="JAKTTI010000012">
    <property type="protein sequence ID" value="MCH1625569.1"/>
    <property type="molecule type" value="Genomic_DNA"/>
</dbReference>
<feature type="lipid moiety-binding region" description="S-diacylglycerol cysteine" evidence="7">
    <location>
        <position position="20"/>
    </location>
</feature>
<name>A0AAW5E9Z8_9BACI</name>
<proteinExistence type="inferred from homology"/>
<comment type="similarity">
    <text evidence="6">Belongs to the nlpA lipoprotein family.</text>
</comment>
<keyword evidence="3" id="KW-0472">Membrane</keyword>
<dbReference type="Gene3D" id="3.40.190.10">
    <property type="entry name" value="Periplasmic binding protein-like II"/>
    <property type="match status" value="2"/>
</dbReference>
<evidence type="ECO:0000313" key="10">
    <source>
        <dbReference type="Proteomes" id="UP001431131"/>
    </source>
</evidence>